<proteinExistence type="predicted"/>
<evidence type="ECO:0000256" key="1">
    <source>
        <dbReference type="SAM" id="MobiDB-lite"/>
    </source>
</evidence>
<gene>
    <name evidence="2" type="ORF">AB835_12205</name>
</gene>
<protein>
    <recommendedName>
        <fullName evidence="4">Thymidine phosphorylase</fullName>
    </recommendedName>
</protein>
<feature type="compositionally biased region" description="Basic and acidic residues" evidence="1">
    <location>
        <begin position="188"/>
        <end position="204"/>
    </location>
</feature>
<dbReference type="STRING" id="62101.AB835_12205"/>
<dbReference type="Proteomes" id="UP000242502">
    <property type="component" value="Unassembled WGS sequence"/>
</dbReference>
<feature type="compositionally biased region" description="Polar residues" evidence="1">
    <location>
        <begin position="218"/>
        <end position="241"/>
    </location>
</feature>
<comment type="caution">
    <text evidence="2">The sequence shown here is derived from an EMBL/GenBank/DDBJ whole genome shotgun (WGS) entry which is preliminary data.</text>
</comment>
<evidence type="ECO:0000313" key="3">
    <source>
        <dbReference type="Proteomes" id="UP000242502"/>
    </source>
</evidence>
<feature type="region of interest" description="Disordered" evidence="1">
    <location>
        <begin position="255"/>
        <end position="288"/>
    </location>
</feature>
<organism evidence="2 3">
    <name type="scientific">Candidatus Endobugula sertula</name>
    <name type="common">Bugula neritina bacterial symbiont</name>
    <dbReference type="NCBI Taxonomy" id="62101"/>
    <lineage>
        <taxon>Bacteria</taxon>
        <taxon>Pseudomonadati</taxon>
        <taxon>Pseudomonadota</taxon>
        <taxon>Gammaproteobacteria</taxon>
        <taxon>Cellvibrionales</taxon>
        <taxon>Cellvibrionaceae</taxon>
        <taxon>Candidatus Endobugula</taxon>
    </lineage>
</organism>
<reference evidence="2 3" key="1">
    <citation type="journal article" date="2016" name="Appl. Environ. Microbiol.">
        <title>Lack of Overt Genome Reduction in the Bryostatin-Producing Bryozoan Symbiont "Candidatus Endobugula sertula".</title>
        <authorList>
            <person name="Miller I.J."/>
            <person name="Vanee N."/>
            <person name="Fong S.S."/>
            <person name="Lim-Fong G.E."/>
            <person name="Kwan J.C."/>
        </authorList>
    </citation>
    <scope>NUCLEOTIDE SEQUENCE [LARGE SCALE GENOMIC DNA]</scope>
    <source>
        <strain evidence="2">AB1-4</strain>
    </source>
</reference>
<accession>A0A1D2QMH6</accession>
<feature type="region of interest" description="Disordered" evidence="1">
    <location>
        <begin position="188"/>
        <end position="241"/>
    </location>
</feature>
<dbReference type="EMBL" id="MDLC01000052">
    <property type="protein sequence ID" value="ODS22788.1"/>
    <property type="molecule type" value="Genomic_DNA"/>
</dbReference>
<evidence type="ECO:0008006" key="4">
    <source>
        <dbReference type="Google" id="ProtNLM"/>
    </source>
</evidence>
<feature type="compositionally biased region" description="Basic and acidic residues" evidence="1">
    <location>
        <begin position="255"/>
        <end position="271"/>
    </location>
</feature>
<dbReference type="InterPro" id="IPR012434">
    <property type="entry name" value="DUF1631"/>
</dbReference>
<name>A0A1D2QMH6_9GAMM</name>
<evidence type="ECO:0000313" key="2">
    <source>
        <dbReference type="EMBL" id="ODS22788.1"/>
    </source>
</evidence>
<sequence length="731" mass="83429">MKDIEKILNQCIDDASNNQLHMEAFENARIFSKGMKQVKKSFNQHIAHGFEQFKEKQLATHVKENEFHNESWALVDDSILEETIVINTLSSQATVEYQEKLWQLNQRLTIVNNETTVEESNNPLSPIQFYVALRNALQLLRMQHQAKQLCYKSLSTIIDQFYPTIINKANALFIHEGILPDLRYETSADRPPGKYSSHNKDNETISHQNNGGEKEPANISSPVEDSHSTTNAEPHSQRSLVSSIRNLLKRARNVSNKDDYTPIVKSAEEHSHSRKQNPPQGSDGSDLEQEPVIFSNESIVSAVETIQQSAATAHFFSAKAMDEVLHTPTNITENSAQVYDQLYKKSPNGAINAQNMYTIDMVGMLFEYILSDENLPDSIKTLLSHLHTPFLKLAFIDSRFFEDKNHQSRLLLDSLAEAGTNWVDHDGTAQYDMYNEIKRVVQRAVKEFKNDVGLFEQLLAEFNLLKKRVSHMHNLRERNSIEKKQGQEKHEQAKQLASQEIKNRIEGRRAPSAIIGLLSPWFTYLTFIYLREGHASDQWNKALRVIDNLLVYSSIKKIKQDATQLTNEFNQLIRLIDEGLTIIAYNTNKAAAIMEELEELKQSVLNKQAVKTTLTPIDKQPEDADNTPLENAVATEEEKVMNYIKLIEPGTWIEHDNQFRLKVNGYNADIGKYVLIDQNSQKVVMLSRLEFAREILSGTKKIVDGSAKPLFVRALERIHNNLNKQVKASAH</sequence>
<dbReference type="AlphaFoldDB" id="A0A1D2QMH6"/>
<dbReference type="Pfam" id="PF07793">
    <property type="entry name" value="DUF1631"/>
    <property type="match status" value="1"/>
</dbReference>